<evidence type="ECO:0000259" key="4">
    <source>
        <dbReference type="Pfam" id="PF12804"/>
    </source>
</evidence>
<dbReference type="SUPFAM" id="SSF53448">
    <property type="entry name" value="Nucleotide-diphospho-sugar transferases"/>
    <property type="match status" value="1"/>
</dbReference>
<dbReference type="InterPro" id="IPR050065">
    <property type="entry name" value="GlmU-like"/>
</dbReference>
<gene>
    <name evidence="5" type="ORF">QWZ16_01655</name>
</gene>
<dbReference type="Gene3D" id="3.90.550.10">
    <property type="entry name" value="Spore Coat Polysaccharide Biosynthesis Protein SpsA, Chain A"/>
    <property type="match status" value="1"/>
</dbReference>
<dbReference type="InterPro" id="IPR029044">
    <property type="entry name" value="Nucleotide-diphossugar_trans"/>
</dbReference>
<dbReference type="GO" id="GO:0016779">
    <property type="term" value="F:nucleotidyltransferase activity"/>
    <property type="evidence" value="ECO:0007669"/>
    <property type="project" value="UniProtKB-KW"/>
</dbReference>
<dbReference type="CDD" id="cd02523">
    <property type="entry name" value="PC_cytidylyltransferase"/>
    <property type="match status" value="1"/>
</dbReference>
<reference evidence="6" key="1">
    <citation type="journal article" date="2019" name="Int. J. Syst. Evol. Microbiol.">
        <title>The Global Catalogue of Microorganisms (GCM) 10K type strain sequencing project: providing services to taxonomists for standard genome sequencing and annotation.</title>
        <authorList>
            <consortium name="The Broad Institute Genomics Platform"/>
            <consortium name="The Broad Institute Genome Sequencing Center for Infectious Disease"/>
            <person name="Wu L."/>
            <person name="Ma J."/>
        </authorList>
    </citation>
    <scope>NUCLEOTIDE SEQUENCE [LARGE SCALE GENOMIC DNA]</scope>
    <source>
        <strain evidence="6">CECT 7398</strain>
    </source>
</reference>
<evidence type="ECO:0000256" key="1">
    <source>
        <dbReference type="ARBA" id="ARBA00022679"/>
    </source>
</evidence>
<organism evidence="5 6">
    <name type="scientific">Vibrio ostreicida</name>
    <dbReference type="NCBI Taxonomy" id="526588"/>
    <lineage>
        <taxon>Bacteria</taxon>
        <taxon>Pseudomonadati</taxon>
        <taxon>Pseudomonadota</taxon>
        <taxon>Gammaproteobacteria</taxon>
        <taxon>Vibrionales</taxon>
        <taxon>Vibrionaceae</taxon>
        <taxon>Vibrio</taxon>
    </lineage>
</organism>
<evidence type="ECO:0000313" key="6">
    <source>
        <dbReference type="Proteomes" id="UP001238540"/>
    </source>
</evidence>
<evidence type="ECO:0000256" key="2">
    <source>
        <dbReference type="ARBA" id="ARBA00022695"/>
    </source>
</evidence>
<dbReference type="EMBL" id="JAUFQC010000001">
    <property type="protein sequence ID" value="MDN3608482.1"/>
    <property type="molecule type" value="Genomic_DNA"/>
</dbReference>
<accession>A0ABT8BQS7</accession>
<keyword evidence="1" id="KW-0808">Transferase</keyword>
<comment type="caution">
    <text evidence="5">The sequence shown here is derived from an EMBL/GenBank/DDBJ whole genome shotgun (WGS) entry which is preliminary data.</text>
</comment>
<protein>
    <submittedName>
        <fullName evidence="5">Phosphocholine cytidylyltransferase family protein</fullName>
    </submittedName>
</protein>
<dbReference type="Proteomes" id="UP001238540">
    <property type="component" value="Unassembled WGS sequence"/>
</dbReference>
<dbReference type="Pfam" id="PF12804">
    <property type="entry name" value="NTP_transf_3"/>
    <property type="match status" value="1"/>
</dbReference>
<dbReference type="RefSeq" id="WP_170883237.1">
    <property type="nucleotide sequence ID" value="NZ_JABEYA020000016.1"/>
</dbReference>
<proteinExistence type="predicted"/>
<evidence type="ECO:0000256" key="3">
    <source>
        <dbReference type="ARBA" id="ARBA00022842"/>
    </source>
</evidence>
<evidence type="ECO:0000313" key="5">
    <source>
        <dbReference type="EMBL" id="MDN3608482.1"/>
    </source>
</evidence>
<feature type="domain" description="MobA-like NTP transferase" evidence="4">
    <location>
        <begin position="3"/>
        <end position="131"/>
    </location>
</feature>
<keyword evidence="6" id="KW-1185">Reference proteome</keyword>
<keyword evidence="2 5" id="KW-0548">Nucleotidyltransferase</keyword>
<name>A0ABT8BQS7_9VIBR</name>
<dbReference type="PANTHER" id="PTHR43584:SF5">
    <property type="entry name" value="PROTEIN LICC"/>
    <property type="match status" value="1"/>
</dbReference>
<dbReference type="InterPro" id="IPR025877">
    <property type="entry name" value="MobA-like_NTP_Trfase"/>
</dbReference>
<dbReference type="PANTHER" id="PTHR43584">
    <property type="entry name" value="NUCLEOTIDYL TRANSFERASE"/>
    <property type="match status" value="1"/>
</dbReference>
<sequence>MKAILMAAGVGSRISRHIDGKPKCLLEVNGNTLIERTCRLLREFGVYDISVVVGYRSELIVECLGDGVKFYKNPFYRVTNSIASLWFAKQELETDEDVIVLNADLFFERNALERLINNNNKSNNSILLADSSRIEDADYRFNYQGNHLLKYGKELSVEETTGEYVGIGLLSGTMIKKFRESLIELVEVKGDNGLWWENVIYNFVPNESLIYVEDIKGIFWAEMDYIEDYERTLDYVSKYD</sequence>
<keyword evidence="3" id="KW-0460">Magnesium</keyword>